<protein>
    <submittedName>
        <fullName evidence="4">Cobalamin-binding protein</fullName>
    </submittedName>
</protein>
<accession>A0A5Q0GT60</accession>
<dbReference type="KEGG" id="ssyi:EKG83_04725"/>
<dbReference type="PANTHER" id="PTHR30535:SF35">
    <property type="entry name" value="PERIPLASMIC BINDING PROTEIN"/>
    <property type="match status" value="1"/>
</dbReference>
<dbReference type="Pfam" id="PF01497">
    <property type="entry name" value="Peripla_BP_2"/>
    <property type="match status" value="1"/>
</dbReference>
<dbReference type="InterPro" id="IPR002491">
    <property type="entry name" value="ABC_transptr_periplasmic_BD"/>
</dbReference>
<evidence type="ECO:0000256" key="1">
    <source>
        <dbReference type="ARBA" id="ARBA00008814"/>
    </source>
</evidence>
<gene>
    <name evidence="4" type="ORF">EKG83_04725</name>
</gene>
<dbReference type="SUPFAM" id="SSF53807">
    <property type="entry name" value="Helical backbone' metal receptor"/>
    <property type="match status" value="1"/>
</dbReference>
<dbReference type="Proteomes" id="UP000325787">
    <property type="component" value="Chromosome"/>
</dbReference>
<comment type="similarity">
    <text evidence="1">Belongs to the bacterial solute-binding protein 8 family.</text>
</comment>
<evidence type="ECO:0000313" key="4">
    <source>
        <dbReference type="EMBL" id="QFZ16865.1"/>
    </source>
</evidence>
<dbReference type="OrthoDB" id="9816357at2"/>
<dbReference type="AlphaFoldDB" id="A0A5Q0GT60"/>
<dbReference type="InterPro" id="IPR050902">
    <property type="entry name" value="ABC_Transporter_SBP"/>
</dbReference>
<dbReference type="Gene3D" id="3.40.50.1980">
    <property type="entry name" value="Nitrogenase molybdenum iron protein domain"/>
    <property type="match status" value="2"/>
</dbReference>
<reference evidence="5" key="1">
    <citation type="journal article" date="2021" name="Curr. Microbiol.">
        <title>Complete genome of nocamycin-producing strain Saccharothrix syringae NRRL B-16468 reveals the biosynthetic potential for secondary metabolites.</title>
        <authorList>
            <person name="Mo X."/>
            <person name="Yang S."/>
        </authorList>
    </citation>
    <scope>NUCLEOTIDE SEQUENCE [LARGE SCALE GENOMIC DNA]</scope>
    <source>
        <strain evidence="5">ATCC 51364 / DSM 43886 / JCM 6844 / KCTC 9398 / NBRC 14523 / NRRL B-16468 / INA 2240</strain>
    </source>
</reference>
<evidence type="ECO:0000256" key="2">
    <source>
        <dbReference type="ARBA" id="ARBA00022729"/>
    </source>
</evidence>
<evidence type="ECO:0000259" key="3">
    <source>
        <dbReference type="Pfam" id="PF01497"/>
    </source>
</evidence>
<dbReference type="EMBL" id="CP034550">
    <property type="protein sequence ID" value="QFZ16865.1"/>
    <property type="molecule type" value="Genomic_DNA"/>
</dbReference>
<dbReference type="RefSeq" id="WP_033430332.1">
    <property type="nucleotide sequence ID" value="NZ_CP034550.1"/>
</dbReference>
<dbReference type="PANTHER" id="PTHR30535">
    <property type="entry name" value="VITAMIN B12-BINDING PROTEIN"/>
    <property type="match status" value="1"/>
</dbReference>
<dbReference type="NCBIfam" id="NF038402">
    <property type="entry name" value="TroA_like"/>
    <property type="match status" value="1"/>
</dbReference>
<organism evidence="4 5">
    <name type="scientific">Saccharothrix syringae</name>
    <name type="common">Nocardiopsis syringae</name>
    <dbReference type="NCBI Taxonomy" id="103733"/>
    <lineage>
        <taxon>Bacteria</taxon>
        <taxon>Bacillati</taxon>
        <taxon>Actinomycetota</taxon>
        <taxon>Actinomycetes</taxon>
        <taxon>Pseudonocardiales</taxon>
        <taxon>Pseudonocardiaceae</taxon>
        <taxon>Saccharothrix</taxon>
    </lineage>
</organism>
<name>A0A5Q0GT60_SACSY</name>
<proteinExistence type="inferred from homology"/>
<feature type="domain" description="Fe/B12 periplasmic-binding" evidence="3">
    <location>
        <begin position="31"/>
        <end position="184"/>
    </location>
</feature>
<keyword evidence="2" id="KW-0732">Signal</keyword>
<evidence type="ECO:0000313" key="5">
    <source>
        <dbReference type="Proteomes" id="UP000325787"/>
    </source>
</evidence>
<sequence>MLPVDDLGEPVPLPGPPHRVVSLVPSLTEAVLTDVAEPSTLVGATDYCTHPPDLDVTRVGGSKYPDVDRVLALRPDLVLANSEENRPEDVMRLRADGIPVWVTAAPATVPAALGSLRRLLGTAWDAEPPWLVEAEHLWREVTPPRARAVVPVWRKPWVVLGRDTFAGDVLRRLGVVNAFATHPDRYPRPPLADLQHADLVILPDEPYPFTPTDGPEHFPTLRPVHVSGRHLTWYGPSLVPARPALEAALNAELNDAERSTQPP</sequence>
<dbReference type="InterPro" id="IPR054828">
    <property type="entry name" value="Vit_B12_bind_prot"/>
</dbReference>
<keyword evidence="5" id="KW-1185">Reference proteome</keyword>